<dbReference type="InterPro" id="IPR036866">
    <property type="entry name" value="RibonucZ/Hydroxyglut_hydro"/>
</dbReference>
<name>R7TAU8_CAPTE</name>
<proteinExistence type="predicted"/>
<dbReference type="AlphaFoldDB" id="R7TAU8"/>
<keyword evidence="4" id="KW-1185">Reference proteome</keyword>
<reference evidence="2 4" key="2">
    <citation type="journal article" date="2013" name="Nature">
        <title>Insights into bilaterian evolution from three spiralian genomes.</title>
        <authorList>
            <person name="Simakov O."/>
            <person name="Marletaz F."/>
            <person name="Cho S.J."/>
            <person name="Edsinger-Gonzales E."/>
            <person name="Havlak P."/>
            <person name="Hellsten U."/>
            <person name="Kuo D.H."/>
            <person name="Larsson T."/>
            <person name="Lv J."/>
            <person name="Arendt D."/>
            <person name="Savage R."/>
            <person name="Osoegawa K."/>
            <person name="de Jong P."/>
            <person name="Grimwood J."/>
            <person name="Chapman J.A."/>
            <person name="Shapiro H."/>
            <person name="Aerts A."/>
            <person name="Otillar R.P."/>
            <person name="Terry A.Y."/>
            <person name="Boore J.L."/>
            <person name="Grigoriev I.V."/>
            <person name="Lindberg D.R."/>
            <person name="Seaver E.C."/>
            <person name="Weisblat D.A."/>
            <person name="Putnam N.H."/>
            <person name="Rokhsar D.S."/>
        </authorList>
    </citation>
    <scope>NUCLEOTIDE SEQUENCE</scope>
    <source>
        <strain evidence="2 4">I ESC-2004</strain>
    </source>
</reference>
<protein>
    <recommendedName>
        <fullName evidence="1">Metallo-beta-lactamase domain-containing protein</fullName>
    </recommendedName>
</protein>
<evidence type="ECO:0000313" key="4">
    <source>
        <dbReference type="Proteomes" id="UP000014760"/>
    </source>
</evidence>
<evidence type="ECO:0000313" key="3">
    <source>
        <dbReference type="EnsemblMetazoa" id="CapteP89884"/>
    </source>
</evidence>
<reference evidence="3" key="3">
    <citation type="submission" date="2015-06" db="UniProtKB">
        <authorList>
            <consortium name="EnsemblMetazoa"/>
        </authorList>
    </citation>
    <scope>IDENTIFICATION</scope>
</reference>
<dbReference type="InterPro" id="IPR001279">
    <property type="entry name" value="Metallo-B-lactamas"/>
</dbReference>
<evidence type="ECO:0000259" key="1">
    <source>
        <dbReference type="SMART" id="SM00849"/>
    </source>
</evidence>
<dbReference type="Proteomes" id="UP000014760">
    <property type="component" value="Unassembled WGS sequence"/>
</dbReference>
<organism evidence="2">
    <name type="scientific">Capitella teleta</name>
    <name type="common">Polychaete worm</name>
    <dbReference type="NCBI Taxonomy" id="283909"/>
    <lineage>
        <taxon>Eukaryota</taxon>
        <taxon>Metazoa</taxon>
        <taxon>Spiralia</taxon>
        <taxon>Lophotrochozoa</taxon>
        <taxon>Annelida</taxon>
        <taxon>Polychaeta</taxon>
        <taxon>Sedentaria</taxon>
        <taxon>Scolecida</taxon>
        <taxon>Capitellidae</taxon>
        <taxon>Capitella</taxon>
    </lineage>
</organism>
<dbReference type="OMA" id="VASHTHF"/>
<reference evidence="4" key="1">
    <citation type="submission" date="2012-12" db="EMBL/GenBank/DDBJ databases">
        <authorList>
            <person name="Hellsten U."/>
            <person name="Grimwood J."/>
            <person name="Chapman J.A."/>
            <person name="Shapiro H."/>
            <person name="Aerts A."/>
            <person name="Otillar R.P."/>
            <person name="Terry A.Y."/>
            <person name="Boore J.L."/>
            <person name="Simakov O."/>
            <person name="Marletaz F."/>
            <person name="Cho S.-J."/>
            <person name="Edsinger-Gonzales E."/>
            <person name="Havlak P."/>
            <person name="Kuo D.-H."/>
            <person name="Larsson T."/>
            <person name="Lv J."/>
            <person name="Arendt D."/>
            <person name="Savage R."/>
            <person name="Osoegawa K."/>
            <person name="de Jong P."/>
            <person name="Lindberg D.R."/>
            <person name="Seaver E.C."/>
            <person name="Weisblat D.A."/>
            <person name="Putnam N.H."/>
            <person name="Grigoriev I.V."/>
            <person name="Rokhsar D.S."/>
        </authorList>
    </citation>
    <scope>NUCLEOTIDE SEQUENCE</scope>
    <source>
        <strain evidence="4">I ESC-2004</strain>
    </source>
</reference>
<dbReference type="SUPFAM" id="SSF56281">
    <property type="entry name" value="Metallo-hydrolase/oxidoreductase"/>
    <property type="match status" value="1"/>
</dbReference>
<accession>R7TAU8</accession>
<dbReference type="PANTHER" id="PTHR42951:SF4">
    <property type="entry name" value="ACYL-COENZYME A THIOESTERASE MBLAC2"/>
    <property type="match status" value="1"/>
</dbReference>
<dbReference type="HOGENOM" id="CLU_030571_0_2_1"/>
<dbReference type="EnsemblMetazoa" id="CapteT89884">
    <property type="protein sequence ID" value="CapteP89884"/>
    <property type="gene ID" value="CapteG89884"/>
</dbReference>
<evidence type="ECO:0000313" key="2">
    <source>
        <dbReference type="EMBL" id="ELT90809.1"/>
    </source>
</evidence>
<dbReference type="InterPro" id="IPR050855">
    <property type="entry name" value="NDM-1-like"/>
</dbReference>
<dbReference type="EMBL" id="AMQN01003030">
    <property type="status" value="NOT_ANNOTATED_CDS"/>
    <property type="molecule type" value="Genomic_DNA"/>
</dbReference>
<feature type="domain" description="Metallo-beta-lactamase" evidence="1">
    <location>
        <begin position="31"/>
        <end position="231"/>
    </location>
</feature>
<gene>
    <name evidence="2" type="ORF">CAPTEDRAFT_89884</name>
</gene>
<dbReference type="SMART" id="SM00849">
    <property type="entry name" value="Lactamase_B"/>
    <property type="match status" value="1"/>
</dbReference>
<sequence length="282" mass="32162">MSRQKQDWFLTRKVADNIYLTTEEHFFEFNRCNIWLIKGPTKDVIIDTGLGVCNLKKHYEDRGLISRDASRPSEVICTHVHFDHSGGAHHFDNVFIHELDLPGLKCGQQVETLNYVRQGHFHRDPYPGFSACSYRVPSTDCQPLTNGDKIDLGDGQYLDVMHYPGHTKGSIVLFYPQAHCLFTGDFVYDTGDGAGLLDWLPNSSIRSYKQSAESFCEWLSTHDVNKVYPGHGSILTASRTRQLLLQYLESKDEFCGMACATCLRVLSTPYFRLGCFRCILWC</sequence>
<dbReference type="STRING" id="283909.R7TAU8"/>
<dbReference type="OrthoDB" id="17458at2759"/>
<dbReference type="EMBL" id="KB310768">
    <property type="protein sequence ID" value="ELT90809.1"/>
    <property type="molecule type" value="Genomic_DNA"/>
</dbReference>
<dbReference type="Gene3D" id="3.60.15.10">
    <property type="entry name" value="Ribonuclease Z/Hydroxyacylglutathione hydrolase-like"/>
    <property type="match status" value="1"/>
</dbReference>
<dbReference type="PANTHER" id="PTHR42951">
    <property type="entry name" value="METALLO-BETA-LACTAMASE DOMAIN-CONTAINING"/>
    <property type="match status" value="1"/>
</dbReference>
<dbReference type="Pfam" id="PF00753">
    <property type="entry name" value="Lactamase_B"/>
    <property type="match status" value="1"/>
</dbReference>